<reference evidence="2" key="1">
    <citation type="submission" date="2023-01" db="EMBL/GenBank/DDBJ databases">
        <authorList>
            <person name="Van Ghelder C."/>
            <person name="Rancurel C."/>
        </authorList>
    </citation>
    <scope>NUCLEOTIDE SEQUENCE</scope>
    <source>
        <strain evidence="2">CNCM I-4278</strain>
    </source>
</reference>
<accession>A0A9W4XTI8</accession>
<dbReference type="InterPro" id="IPR021848">
    <property type="entry name" value="HODM_asu-like"/>
</dbReference>
<protein>
    <submittedName>
        <fullName evidence="2">Uncharacterized protein</fullName>
    </submittedName>
</protein>
<name>A0A9W4XTI8_9PLEO</name>
<gene>
    <name evidence="2" type="ORF">PDIGIT_LOCUS13269</name>
</gene>
<dbReference type="OrthoDB" id="5043642at2759"/>
<keyword evidence="1" id="KW-0812">Transmembrane</keyword>
<keyword evidence="3" id="KW-1185">Reference proteome</keyword>
<comment type="caution">
    <text evidence="2">The sequence shown here is derived from an EMBL/GenBank/DDBJ whole genome shotgun (WGS) entry which is preliminary data.</text>
</comment>
<keyword evidence="1" id="KW-0472">Membrane</keyword>
<dbReference type="Pfam" id="PF11927">
    <property type="entry name" value="HODM_asu-like"/>
    <property type="match status" value="1"/>
</dbReference>
<feature type="transmembrane region" description="Helical" evidence="1">
    <location>
        <begin position="12"/>
        <end position="32"/>
    </location>
</feature>
<keyword evidence="1" id="KW-1133">Transmembrane helix</keyword>
<evidence type="ECO:0000313" key="3">
    <source>
        <dbReference type="Proteomes" id="UP001152607"/>
    </source>
</evidence>
<dbReference type="EMBL" id="CAOQHR010000010">
    <property type="protein sequence ID" value="CAI6340100.1"/>
    <property type="molecule type" value="Genomic_DNA"/>
</dbReference>
<evidence type="ECO:0000256" key="1">
    <source>
        <dbReference type="SAM" id="Phobius"/>
    </source>
</evidence>
<dbReference type="AlphaFoldDB" id="A0A9W4XTI8"/>
<sequence length="396" mass="44877">MRDTLFHQSPLWLGISGLLIILLAFRTVWLRVSNSKTRSSISVPAPRKELQSEFSVDSYDQIDPLEEFDLDNEEPLKIRPFKDKYYLTMGIENIAANDLIVMDKTYLARINLRKHLINTHTSDVLAYNPIITPAVTEYYTYLLTIYLPRRFPTIYTLHPTTLFNTTTNTHIPLTPPSTAAALRILGENIDTDFLFLLPTPLPPSSGKEGSKYTLQGFITCFPSGFATLSKLNLSLADIHAPVPGYAEKLERSMDKFFAALPAGRIVRRCNWGVTTDDRLFAMSGNHMSEDELRDRRTHNGKEEEEEEEEVFDVKDCVLRIERQTLHRLPRTGAVVFAFKTYQYPLGDIVDEGNGEALAKAIEGLGEGNVPGMKVYKREVVWGERVKRFLRGEAGGE</sequence>
<dbReference type="Proteomes" id="UP001152607">
    <property type="component" value="Unassembled WGS sequence"/>
</dbReference>
<proteinExistence type="predicted"/>
<evidence type="ECO:0000313" key="2">
    <source>
        <dbReference type="EMBL" id="CAI6340100.1"/>
    </source>
</evidence>
<organism evidence="2 3">
    <name type="scientific">Periconia digitata</name>
    <dbReference type="NCBI Taxonomy" id="1303443"/>
    <lineage>
        <taxon>Eukaryota</taxon>
        <taxon>Fungi</taxon>
        <taxon>Dikarya</taxon>
        <taxon>Ascomycota</taxon>
        <taxon>Pezizomycotina</taxon>
        <taxon>Dothideomycetes</taxon>
        <taxon>Pleosporomycetidae</taxon>
        <taxon>Pleosporales</taxon>
        <taxon>Massarineae</taxon>
        <taxon>Periconiaceae</taxon>
        <taxon>Periconia</taxon>
    </lineage>
</organism>